<comment type="subcellular location">
    <subcellularLocation>
        <location evidence="1">Cell membrane</location>
        <topology evidence="1">Multi-pass membrane protein</topology>
    </subcellularLocation>
</comment>
<feature type="transmembrane region" description="Helical" evidence="6">
    <location>
        <begin position="52"/>
        <end position="74"/>
    </location>
</feature>
<feature type="transmembrane region" description="Helical" evidence="6">
    <location>
        <begin position="173"/>
        <end position="191"/>
    </location>
</feature>
<feature type="transmembrane region" description="Helical" evidence="6">
    <location>
        <begin position="108"/>
        <end position="126"/>
    </location>
</feature>
<feature type="transmembrane region" description="Helical" evidence="6">
    <location>
        <begin position="353"/>
        <end position="374"/>
    </location>
</feature>
<feature type="transmembrane region" description="Helical" evidence="6">
    <location>
        <begin position="380"/>
        <end position="401"/>
    </location>
</feature>
<sequence>MTQESGAEVPLRQNRSFRILWTSQIASEFSGEILATIAPLLVIFGGGSETEVGLTMGATALALMIMALPAGVIADRVDLRAVMVGAQLCRLLAVASLLVALIVGEFHLMHLVAVMFLEGVLTALFAPAEHSALSRAVAKGQLRSAIAVNVGRPFIAALLAPMLAGYAFEVNHWLPAGLFVLMIAFSVLGLVRLRLPDRRDAPGGDAPLQSPVRALGEGLSWALRRGGIRGALAWMLVANLMLHTLIILAVLGVTGAGGSGGDVGLIMAGIGLGGVVGGLAAQLIVQRLAARWLLAGLGTGLAAAALGVSGVLVSPLWVAGYLALGAVLAPVANAIIISFILETAPEDMRGRASSAASFLGNGSSALGPVLGGAAAGAWGVAPVLLGLAAASGLLALCGLGLRAAGRAER</sequence>
<evidence type="ECO:0000256" key="2">
    <source>
        <dbReference type="ARBA" id="ARBA00022475"/>
    </source>
</evidence>
<evidence type="ECO:0000256" key="5">
    <source>
        <dbReference type="ARBA" id="ARBA00023136"/>
    </source>
</evidence>
<dbReference type="EMBL" id="JAYWLU010000021">
    <property type="protein sequence ID" value="MEX3596004.1"/>
    <property type="molecule type" value="Genomic_DNA"/>
</dbReference>
<keyword evidence="4 6" id="KW-1133">Transmembrane helix</keyword>
<evidence type="ECO:0000256" key="4">
    <source>
        <dbReference type="ARBA" id="ARBA00022989"/>
    </source>
</evidence>
<reference evidence="8 9" key="1">
    <citation type="journal article" date="2024" name="Fungal Genet. Biol.">
        <title>The porcine skin microbiome exhibits broad fungal antagonism.</title>
        <authorList>
            <person name="De La Cruz K.F."/>
            <person name="Townsend E.C."/>
            <person name="Alex Cheong J.Z."/>
            <person name="Salamzade R."/>
            <person name="Liu A."/>
            <person name="Sandstrom S."/>
            <person name="Davila E."/>
            <person name="Huang L."/>
            <person name="Xu K.H."/>
            <person name="Wu S.Y."/>
            <person name="Meudt J.J."/>
            <person name="Shanmuganayagam D."/>
            <person name="Gibson A.L.F."/>
            <person name="Kalan L.R."/>
        </authorList>
    </citation>
    <scope>NUCLEOTIDE SEQUENCE [LARGE SCALE GENOMIC DNA]</scope>
    <source>
        <strain evidence="8 9">LK2625</strain>
    </source>
</reference>
<dbReference type="InterPro" id="IPR011701">
    <property type="entry name" value="MFS"/>
</dbReference>
<evidence type="ECO:0000256" key="6">
    <source>
        <dbReference type="SAM" id="Phobius"/>
    </source>
</evidence>
<dbReference type="CDD" id="cd06173">
    <property type="entry name" value="MFS_MefA_like"/>
    <property type="match status" value="1"/>
</dbReference>
<protein>
    <submittedName>
        <fullName evidence="8">MFS transporter</fullName>
    </submittedName>
</protein>
<feature type="transmembrane region" description="Helical" evidence="6">
    <location>
        <begin position="146"/>
        <end position="167"/>
    </location>
</feature>
<dbReference type="SUPFAM" id="SSF103473">
    <property type="entry name" value="MFS general substrate transporter"/>
    <property type="match status" value="1"/>
</dbReference>
<evidence type="ECO:0000313" key="9">
    <source>
        <dbReference type="Proteomes" id="UP001558481"/>
    </source>
</evidence>
<evidence type="ECO:0000313" key="8">
    <source>
        <dbReference type="EMBL" id="MEX3596004.1"/>
    </source>
</evidence>
<keyword evidence="9" id="KW-1185">Reference proteome</keyword>
<dbReference type="RefSeq" id="WP_368630073.1">
    <property type="nucleotide sequence ID" value="NZ_JAYWLU010000021.1"/>
</dbReference>
<feature type="domain" description="Major facilitator superfamily (MFS) profile" evidence="7">
    <location>
        <begin position="16"/>
        <end position="406"/>
    </location>
</feature>
<evidence type="ECO:0000256" key="1">
    <source>
        <dbReference type="ARBA" id="ARBA00004651"/>
    </source>
</evidence>
<keyword evidence="5 6" id="KW-0472">Membrane</keyword>
<dbReference type="PANTHER" id="PTHR23513:SF18">
    <property type="entry name" value="INTEGRAL MEMBRANE PROTEIN"/>
    <property type="match status" value="1"/>
</dbReference>
<name>A0ABV3V5F2_9MICC</name>
<keyword evidence="3 6" id="KW-0812">Transmembrane</keyword>
<dbReference type="Proteomes" id="UP001558481">
    <property type="component" value="Unassembled WGS sequence"/>
</dbReference>
<dbReference type="InterPro" id="IPR036259">
    <property type="entry name" value="MFS_trans_sf"/>
</dbReference>
<feature type="transmembrane region" description="Helical" evidence="6">
    <location>
        <begin position="81"/>
        <end position="102"/>
    </location>
</feature>
<gene>
    <name evidence="8" type="ORF">VVR66_14905</name>
</gene>
<feature type="transmembrane region" description="Helical" evidence="6">
    <location>
        <begin position="319"/>
        <end position="341"/>
    </location>
</feature>
<evidence type="ECO:0000256" key="3">
    <source>
        <dbReference type="ARBA" id="ARBA00022692"/>
    </source>
</evidence>
<feature type="transmembrane region" description="Helical" evidence="6">
    <location>
        <begin position="25"/>
        <end position="46"/>
    </location>
</feature>
<dbReference type="InterPro" id="IPR020846">
    <property type="entry name" value="MFS_dom"/>
</dbReference>
<evidence type="ECO:0000259" key="7">
    <source>
        <dbReference type="PROSITE" id="PS50850"/>
    </source>
</evidence>
<dbReference type="Gene3D" id="1.20.1250.20">
    <property type="entry name" value="MFS general substrate transporter like domains"/>
    <property type="match status" value="1"/>
</dbReference>
<feature type="transmembrane region" description="Helical" evidence="6">
    <location>
        <begin position="292"/>
        <end position="313"/>
    </location>
</feature>
<accession>A0ABV3V5F2</accession>
<proteinExistence type="predicted"/>
<organism evidence="8 9">
    <name type="scientific">Kocuria carniphila</name>
    <dbReference type="NCBI Taxonomy" id="262208"/>
    <lineage>
        <taxon>Bacteria</taxon>
        <taxon>Bacillati</taxon>
        <taxon>Actinomycetota</taxon>
        <taxon>Actinomycetes</taxon>
        <taxon>Micrococcales</taxon>
        <taxon>Micrococcaceae</taxon>
        <taxon>Kocuria</taxon>
    </lineage>
</organism>
<feature type="transmembrane region" description="Helical" evidence="6">
    <location>
        <begin position="265"/>
        <end position="285"/>
    </location>
</feature>
<dbReference type="PROSITE" id="PS50850">
    <property type="entry name" value="MFS"/>
    <property type="match status" value="1"/>
</dbReference>
<keyword evidence="2" id="KW-1003">Cell membrane</keyword>
<dbReference type="PANTHER" id="PTHR23513">
    <property type="entry name" value="INTEGRAL MEMBRANE EFFLUX PROTEIN-RELATED"/>
    <property type="match status" value="1"/>
</dbReference>
<dbReference type="Pfam" id="PF07690">
    <property type="entry name" value="MFS_1"/>
    <property type="match status" value="1"/>
</dbReference>
<comment type="caution">
    <text evidence="8">The sequence shown here is derived from an EMBL/GenBank/DDBJ whole genome shotgun (WGS) entry which is preliminary data.</text>
</comment>
<feature type="transmembrane region" description="Helical" evidence="6">
    <location>
        <begin position="231"/>
        <end position="253"/>
    </location>
</feature>